<feature type="domain" description="Peptidoglycan binding-like" evidence="1">
    <location>
        <begin position="128"/>
        <end position="175"/>
    </location>
</feature>
<dbReference type="EMBL" id="BMKX01000002">
    <property type="protein sequence ID" value="GGJ53868.1"/>
    <property type="molecule type" value="Genomic_DNA"/>
</dbReference>
<gene>
    <name evidence="2" type="ORF">GCM10007173_10530</name>
</gene>
<dbReference type="InterPro" id="IPR036365">
    <property type="entry name" value="PGBD-like_sf"/>
</dbReference>
<dbReference type="SUPFAM" id="SSF47090">
    <property type="entry name" value="PGBD-like"/>
    <property type="match status" value="1"/>
</dbReference>
<dbReference type="RefSeq" id="WP_188684267.1">
    <property type="nucleotide sequence ID" value="NZ_BMKX01000002.1"/>
</dbReference>
<proteinExistence type="predicted"/>
<dbReference type="Pfam" id="PF01471">
    <property type="entry name" value="PG_binding_1"/>
    <property type="match status" value="1"/>
</dbReference>
<dbReference type="InterPro" id="IPR036366">
    <property type="entry name" value="PGBDSf"/>
</dbReference>
<evidence type="ECO:0000313" key="3">
    <source>
        <dbReference type="Proteomes" id="UP000606115"/>
    </source>
</evidence>
<evidence type="ECO:0000259" key="1">
    <source>
        <dbReference type="Pfam" id="PF01471"/>
    </source>
</evidence>
<name>A0ABQ2DFI8_9MICC</name>
<dbReference type="InterPro" id="IPR002477">
    <property type="entry name" value="Peptidoglycan-bd-like"/>
</dbReference>
<sequence>MGTRNASESKKLSPRFLSLLLVVAVVCGTLGWAINATLVGQSANASPEASQSVWVKAELSSIGSSLNLSTTVKQPTQVVASNHLPGVVSAATPGQKKSGEALYSVAGTDVYAISGTTPFYQDMGPGASGANVKQLEDFLKDQGHFTGTPDTRFTSQTTLAIKKWQKETNQKPTGIIPLGRIVAIPALPGQADLAESIRTGKTLTGGEDAVLAPSGERTFTLSLTADQAALIPQDSIIEVQHGKLSWKAQIGQTTTDESDNVIHTLTAPDGEAVCKKECDQLPTGSNVTLRSKVIVVPETKGIGIPAAAVTTTAGGGTEVVTENGTVPVEIVASGQGIVIVTGVERGTNVQVLNAQGEEN</sequence>
<organism evidence="2 3">
    <name type="scientific">Glutamicibacter ardleyensis</name>
    <dbReference type="NCBI Taxonomy" id="225894"/>
    <lineage>
        <taxon>Bacteria</taxon>
        <taxon>Bacillati</taxon>
        <taxon>Actinomycetota</taxon>
        <taxon>Actinomycetes</taxon>
        <taxon>Micrococcales</taxon>
        <taxon>Micrococcaceae</taxon>
        <taxon>Glutamicibacter</taxon>
    </lineage>
</organism>
<accession>A0ABQ2DFI8</accession>
<protein>
    <recommendedName>
        <fullName evidence="1">Peptidoglycan binding-like domain-containing protein</fullName>
    </recommendedName>
</protein>
<reference evidence="3" key="1">
    <citation type="journal article" date="2019" name="Int. J. Syst. Evol. Microbiol.">
        <title>The Global Catalogue of Microorganisms (GCM) 10K type strain sequencing project: providing services to taxonomists for standard genome sequencing and annotation.</title>
        <authorList>
            <consortium name="The Broad Institute Genomics Platform"/>
            <consortium name="The Broad Institute Genome Sequencing Center for Infectious Disease"/>
            <person name="Wu L."/>
            <person name="Ma J."/>
        </authorList>
    </citation>
    <scope>NUCLEOTIDE SEQUENCE [LARGE SCALE GENOMIC DNA]</scope>
    <source>
        <strain evidence="3">CGMCC 1.3685</strain>
    </source>
</reference>
<dbReference type="GeneID" id="303303443"/>
<dbReference type="Gene3D" id="1.10.101.10">
    <property type="entry name" value="PGBD-like superfamily/PGBD"/>
    <property type="match status" value="1"/>
</dbReference>
<evidence type="ECO:0000313" key="2">
    <source>
        <dbReference type="EMBL" id="GGJ53868.1"/>
    </source>
</evidence>
<keyword evidence="3" id="KW-1185">Reference proteome</keyword>
<comment type="caution">
    <text evidence="2">The sequence shown here is derived from an EMBL/GenBank/DDBJ whole genome shotgun (WGS) entry which is preliminary data.</text>
</comment>
<dbReference type="Proteomes" id="UP000606115">
    <property type="component" value="Unassembled WGS sequence"/>
</dbReference>